<feature type="compositionally biased region" description="Gly residues" evidence="1">
    <location>
        <begin position="396"/>
        <end position="409"/>
    </location>
</feature>
<sequence length="419" mass="47668">MRLATISNTDEDQFVQSLTMRSSGVWLGGSDMPNEGAWHWNQPNLPLAFTTWGRSAFFMQPDNVFNQDCLTYWRCDPWETNYQWADASCGSSYYFICERPHESDSDSDSDLYSENAKKLKPETVHKNRVNLIDGSPHSQCTQNKHCSDKLDDICELKNLVVGLANSMKKFCDILTKRMVDIETNIPKQVTNMIDQKVTEEMKKVREEFKTELKTVSEKVVSLEQSYSDVVKQNKKQTQVISEDNLSLVIKNLPKTEKENIAYKVGDLIKVGIHLNSIQVAAVERKKNNHTEVLVNAIGNDKLEIRGSVVRYRHVKSTHDTNTSTQRRGDRDDTIINNVSGNRGYYRRNDRGRGNTRGGNSHNTDQRSTYRNGQSTNDNCNTNSNSHNQSERNLNGRGRGNYRGQNGGGQNQNSVMGINR</sequence>
<dbReference type="OrthoDB" id="7747825at2759"/>
<keyword evidence="4" id="KW-1185">Reference proteome</keyword>
<dbReference type="Proteomes" id="UP000596742">
    <property type="component" value="Unassembled WGS sequence"/>
</dbReference>
<accession>A0A8B6GV43</accession>
<dbReference type="InterPro" id="IPR001304">
    <property type="entry name" value="C-type_lectin-like"/>
</dbReference>
<dbReference type="InterPro" id="IPR016186">
    <property type="entry name" value="C-type_lectin-like/link_sf"/>
</dbReference>
<feature type="region of interest" description="Disordered" evidence="1">
    <location>
        <begin position="315"/>
        <end position="419"/>
    </location>
</feature>
<evidence type="ECO:0000313" key="4">
    <source>
        <dbReference type="Proteomes" id="UP000596742"/>
    </source>
</evidence>
<evidence type="ECO:0000259" key="2">
    <source>
        <dbReference type="PROSITE" id="PS50041"/>
    </source>
</evidence>
<feature type="compositionally biased region" description="Polar residues" evidence="1">
    <location>
        <begin position="360"/>
        <end position="372"/>
    </location>
</feature>
<dbReference type="EMBL" id="UYJE01009090">
    <property type="protein sequence ID" value="VDI69845.1"/>
    <property type="molecule type" value="Genomic_DNA"/>
</dbReference>
<dbReference type="InterPro" id="IPR016187">
    <property type="entry name" value="CTDL_fold"/>
</dbReference>
<evidence type="ECO:0000256" key="1">
    <source>
        <dbReference type="SAM" id="MobiDB-lite"/>
    </source>
</evidence>
<name>A0A8B6GV43_MYTGA</name>
<dbReference type="Gene3D" id="3.10.100.10">
    <property type="entry name" value="Mannose-Binding Protein A, subunit A"/>
    <property type="match status" value="1"/>
</dbReference>
<reference evidence="3" key="1">
    <citation type="submission" date="2018-11" db="EMBL/GenBank/DDBJ databases">
        <authorList>
            <person name="Alioto T."/>
            <person name="Alioto T."/>
        </authorList>
    </citation>
    <scope>NUCLEOTIDE SEQUENCE</scope>
</reference>
<dbReference type="CDD" id="cd00037">
    <property type="entry name" value="CLECT"/>
    <property type="match status" value="1"/>
</dbReference>
<dbReference type="PROSITE" id="PS50041">
    <property type="entry name" value="C_TYPE_LECTIN_2"/>
    <property type="match status" value="1"/>
</dbReference>
<protein>
    <recommendedName>
        <fullName evidence="2">C-type lectin domain-containing protein</fullName>
    </recommendedName>
</protein>
<dbReference type="AlphaFoldDB" id="A0A8B6GV43"/>
<organism evidence="3 4">
    <name type="scientific">Mytilus galloprovincialis</name>
    <name type="common">Mediterranean mussel</name>
    <dbReference type="NCBI Taxonomy" id="29158"/>
    <lineage>
        <taxon>Eukaryota</taxon>
        <taxon>Metazoa</taxon>
        <taxon>Spiralia</taxon>
        <taxon>Lophotrochozoa</taxon>
        <taxon>Mollusca</taxon>
        <taxon>Bivalvia</taxon>
        <taxon>Autobranchia</taxon>
        <taxon>Pteriomorphia</taxon>
        <taxon>Mytilida</taxon>
        <taxon>Mytiloidea</taxon>
        <taxon>Mytilidae</taxon>
        <taxon>Mytilinae</taxon>
        <taxon>Mytilus</taxon>
    </lineage>
</organism>
<gene>
    <name evidence="3" type="ORF">MGAL_10B046379</name>
</gene>
<feature type="domain" description="C-type lectin" evidence="2">
    <location>
        <begin position="1"/>
        <end position="98"/>
    </location>
</feature>
<feature type="compositionally biased region" description="Low complexity" evidence="1">
    <location>
        <begin position="373"/>
        <end position="395"/>
    </location>
</feature>
<proteinExistence type="predicted"/>
<comment type="caution">
    <text evidence="3">The sequence shown here is derived from an EMBL/GenBank/DDBJ whole genome shotgun (WGS) entry which is preliminary data.</text>
</comment>
<dbReference type="Pfam" id="PF00059">
    <property type="entry name" value="Lectin_C"/>
    <property type="match status" value="1"/>
</dbReference>
<dbReference type="SUPFAM" id="SSF56436">
    <property type="entry name" value="C-type lectin-like"/>
    <property type="match status" value="1"/>
</dbReference>
<evidence type="ECO:0000313" key="3">
    <source>
        <dbReference type="EMBL" id="VDI69845.1"/>
    </source>
</evidence>